<protein>
    <submittedName>
        <fullName evidence="3">Alpha/beta hydrolase</fullName>
    </submittedName>
</protein>
<dbReference type="PRINTS" id="PR00412">
    <property type="entry name" value="EPOXHYDRLASE"/>
</dbReference>
<dbReference type="RefSeq" id="WP_344628142.1">
    <property type="nucleotide sequence ID" value="NZ_BAAALD010000143.1"/>
</dbReference>
<dbReference type="PANTHER" id="PTHR43798">
    <property type="entry name" value="MONOACYLGLYCEROL LIPASE"/>
    <property type="match status" value="1"/>
</dbReference>
<dbReference type="InterPro" id="IPR000073">
    <property type="entry name" value="AB_hydrolase_1"/>
</dbReference>
<dbReference type="EMBL" id="BAAALD010000143">
    <property type="protein sequence ID" value="GAA1124079.1"/>
    <property type="molecule type" value="Genomic_DNA"/>
</dbReference>
<proteinExistence type="predicted"/>
<comment type="caution">
    <text evidence="3">The sequence shown here is derived from an EMBL/GenBank/DDBJ whole genome shotgun (WGS) entry which is preliminary data.</text>
</comment>
<feature type="domain" description="AB hydrolase-1" evidence="2">
    <location>
        <begin position="27"/>
        <end position="257"/>
    </location>
</feature>
<dbReference type="InterPro" id="IPR000639">
    <property type="entry name" value="Epox_hydrolase-like"/>
</dbReference>
<sequence length="274" mass="28890">MTDASDLATFPSHDGLLAYRDTGSGLPVVLLHAGFLDHTMFDELVPALARRHRVIAPDARGHGRSANATLPFRQTDDLAALLRGLDTGPAVLVGTSMGAIIAVDTALEHPDLVRALVISGGGTALREPRDPWLLDLEAEKAAAMAAGDIAGWVDAFALIAAGPHRGLDRVDPEVVRRVKEMAWRTLAKHTADEQDHSVSVADTAARAKEIAVPVLALNGALDSPDLIALAEDLAAAVPDGRTTTLDDAAHLPSMDRPEAYLHAVEAFLQEITAA</sequence>
<gene>
    <name evidence="3" type="ORF">GCM10009663_73880</name>
</gene>
<keyword evidence="1 3" id="KW-0378">Hydrolase</keyword>
<dbReference type="Pfam" id="PF00561">
    <property type="entry name" value="Abhydrolase_1"/>
    <property type="match status" value="1"/>
</dbReference>
<dbReference type="InterPro" id="IPR050266">
    <property type="entry name" value="AB_hydrolase_sf"/>
</dbReference>
<dbReference type="InterPro" id="IPR029058">
    <property type="entry name" value="AB_hydrolase_fold"/>
</dbReference>
<name>A0ABP4EPI6_9ACTN</name>
<evidence type="ECO:0000259" key="2">
    <source>
        <dbReference type="Pfam" id="PF00561"/>
    </source>
</evidence>
<evidence type="ECO:0000313" key="3">
    <source>
        <dbReference type="EMBL" id="GAA1124079.1"/>
    </source>
</evidence>
<keyword evidence="4" id="KW-1185">Reference proteome</keyword>
<accession>A0ABP4EPI6</accession>
<dbReference type="Proteomes" id="UP001499987">
    <property type="component" value="Unassembled WGS sequence"/>
</dbReference>
<evidence type="ECO:0000313" key="4">
    <source>
        <dbReference type="Proteomes" id="UP001499987"/>
    </source>
</evidence>
<dbReference type="SUPFAM" id="SSF53474">
    <property type="entry name" value="alpha/beta-Hydrolases"/>
    <property type="match status" value="1"/>
</dbReference>
<evidence type="ECO:0000256" key="1">
    <source>
        <dbReference type="ARBA" id="ARBA00022801"/>
    </source>
</evidence>
<dbReference type="PANTHER" id="PTHR43798:SF31">
    <property type="entry name" value="AB HYDROLASE SUPERFAMILY PROTEIN YCLE"/>
    <property type="match status" value="1"/>
</dbReference>
<dbReference type="PRINTS" id="PR00111">
    <property type="entry name" value="ABHYDROLASE"/>
</dbReference>
<organism evidence="3 4">
    <name type="scientific">Kitasatospora arboriphila</name>
    <dbReference type="NCBI Taxonomy" id="258052"/>
    <lineage>
        <taxon>Bacteria</taxon>
        <taxon>Bacillati</taxon>
        <taxon>Actinomycetota</taxon>
        <taxon>Actinomycetes</taxon>
        <taxon>Kitasatosporales</taxon>
        <taxon>Streptomycetaceae</taxon>
        <taxon>Kitasatospora</taxon>
    </lineage>
</organism>
<dbReference type="GO" id="GO:0016787">
    <property type="term" value="F:hydrolase activity"/>
    <property type="evidence" value="ECO:0007669"/>
    <property type="project" value="UniProtKB-KW"/>
</dbReference>
<dbReference type="Gene3D" id="3.40.50.1820">
    <property type="entry name" value="alpha/beta hydrolase"/>
    <property type="match status" value="1"/>
</dbReference>
<reference evidence="4" key="1">
    <citation type="journal article" date="2019" name="Int. J. Syst. Evol. Microbiol.">
        <title>The Global Catalogue of Microorganisms (GCM) 10K type strain sequencing project: providing services to taxonomists for standard genome sequencing and annotation.</title>
        <authorList>
            <consortium name="The Broad Institute Genomics Platform"/>
            <consortium name="The Broad Institute Genome Sequencing Center for Infectious Disease"/>
            <person name="Wu L."/>
            <person name="Ma J."/>
        </authorList>
    </citation>
    <scope>NUCLEOTIDE SEQUENCE [LARGE SCALE GENOMIC DNA]</scope>
    <source>
        <strain evidence="4">JCM 13002</strain>
    </source>
</reference>